<organism evidence="7 8">
    <name type="scientific">Niastella koreensis</name>
    <dbReference type="NCBI Taxonomy" id="354356"/>
    <lineage>
        <taxon>Bacteria</taxon>
        <taxon>Pseudomonadati</taxon>
        <taxon>Bacteroidota</taxon>
        <taxon>Chitinophagia</taxon>
        <taxon>Chitinophagales</taxon>
        <taxon>Chitinophagaceae</taxon>
        <taxon>Niastella</taxon>
    </lineage>
</organism>
<dbReference type="SUPFAM" id="SSF56954">
    <property type="entry name" value="Outer membrane efflux proteins (OEP)"/>
    <property type="match status" value="1"/>
</dbReference>
<reference evidence="7 8" key="1">
    <citation type="submission" date="2016-04" db="EMBL/GenBank/DDBJ databases">
        <authorList>
            <person name="Chen L."/>
            <person name="Zhuang W."/>
            <person name="Wang G."/>
        </authorList>
    </citation>
    <scope>NUCLEOTIDE SEQUENCE [LARGE SCALE GENOMIC DNA]</scope>
    <source>
        <strain evidence="8">GR20</strain>
    </source>
</reference>
<keyword evidence="4" id="KW-0472">Membrane</keyword>
<dbReference type="EMBL" id="LWBO01000001">
    <property type="protein sequence ID" value="OQP55692.1"/>
    <property type="molecule type" value="Genomic_DNA"/>
</dbReference>
<comment type="subcellular location">
    <subcellularLocation>
        <location evidence="1">Cell outer membrane</location>
    </subcellularLocation>
</comment>
<comment type="caution">
    <text evidence="7">The sequence shown here is derived from an EMBL/GenBank/DDBJ whole genome shotgun (WGS) entry which is preliminary data.</text>
</comment>
<dbReference type="Gene3D" id="1.20.1600.10">
    <property type="entry name" value="Outer membrane efflux proteins (OEP)"/>
    <property type="match status" value="1"/>
</dbReference>
<evidence type="ECO:0000256" key="3">
    <source>
        <dbReference type="ARBA" id="ARBA00022692"/>
    </source>
</evidence>
<feature type="chain" id="PRO_5046050874" evidence="6">
    <location>
        <begin position="21"/>
        <end position="419"/>
    </location>
</feature>
<dbReference type="PANTHER" id="PTHR30026">
    <property type="entry name" value="OUTER MEMBRANE PROTEIN TOLC"/>
    <property type="match status" value="1"/>
</dbReference>
<keyword evidence="3" id="KW-0812">Transmembrane</keyword>
<keyword evidence="8" id="KW-1185">Reference proteome</keyword>
<evidence type="ECO:0000313" key="8">
    <source>
        <dbReference type="Proteomes" id="UP000192277"/>
    </source>
</evidence>
<keyword evidence="2" id="KW-1134">Transmembrane beta strand</keyword>
<sequence length="419" mass="48391">MFKKLYFAIITFHFVIASQAQTTMALQDILTTMEKNNPGLKMYEAEARAFNEEAKGAYSWMAPEAGAGLFMTPYNTKEIKANPSMMKEGMGFFMISAQQMFPNKRKQDAEAAWMRSMSTVETEKKKIAYNELAYNVKKSYYEWVVLLKKQAVLDEGSRILDFMIKSAEIRYKNGLGKISAYYKAKAALANIDNMKLMLDNDLRQKRIMLNSLMYRKVDTELTIDTLYTWKDFPATVLDSAYLTSRRSDIQALQRSMEVNNLQRDAELAKLKPEFGIRYDHMIGLSTQPAQFTIMGMVKFPLAKWSSKMNKAKAESLVWQNESLKSQQQMILNEATGMAGSARAELETKKKQMRLYETQIVPSLRKNFQTMELSYEQNTEQLFELFDAWDALNMTQLEYLDQLKAALLLQAELERILEIK</sequence>
<dbReference type="Proteomes" id="UP000192277">
    <property type="component" value="Unassembled WGS sequence"/>
</dbReference>
<evidence type="ECO:0000256" key="1">
    <source>
        <dbReference type="ARBA" id="ARBA00004442"/>
    </source>
</evidence>
<keyword evidence="6" id="KW-0732">Signal</keyword>
<dbReference type="RefSeq" id="WP_014222346.1">
    <property type="nucleotide sequence ID" value="NZ_LWBO01000001.1"/>
</dbReference>
<evidence type="ECO:0000256" key="6">
    <source>
        <dbReference type="SAM" id="SignalP"/>
    </source>
</evidence>
<keyword evidence="5" id="KW-0998">Cell outer membrane</keyword>
<accession>A0ABX3P698</accession>
<protein>
    <submittedName>
        <fullName evidence="7">Transporter</fullName>
    </submittedName>
</protein>
<proteinExistence type="predicted"/>
<evidence type="ECO:0000313" key="7">
    <source>
        <dbReference type="EMBL" id="OQP55692.1"/>
    </source>
</evidence>
<dbReference type="PANTHER" id="PTHR30026:SF20">
    <property type="entry name" value="OUTER MEMBRANE PROTEIN TOLC"/>
    <property type="match status" value="1"/>
</dbReference>
<feature type="signal peptide" evidence="6">
    <location>
        <begin position="1"/>
        <end position="20"/>
    </location>
</feature>
<gene>
    <name evidence="7" type="ORF">A4D02_00340</name>
</gene>
<evidence type="ECO:0000256" key="2">
    <source>
        <dbReference type="ARBA" id="ARBA00022452"/>
    </source>
</evidence>
<evidence type="ECO:0000256" key="5">
    <source>
        <dbReference type="ARBA" id="ARBA00023237"/>
    </source>
</evidence>
<evidence type="ECO:0000256" key="4">
    <source>
        <dbReference type="ARBA" id="ARBA00023136"/>
    </source>
</evidence>
<name>A0ABX3P698_9BACT</name>
<dbReference type="InterPro" id="IPR051906">
    <property type="entry name" value="TolC-like"/>
</dbReference>